<dbReference type="KEGG" id="eus:EUTSA_v10010880mg"/>
<organism evidence="2 3">
    <name type="scientific">Eutrema salsugineum</name>
    <name type="common">Saltwater cress</name>
    <name type="synonym">Sisymbrium salsugineum</name>
    <dbReference type="NCBI Taxonomy" id="72664"/>
    <lineage>
        <taxon>Eukaryota</taxon>
        <taxon>Viridiplantae</taxon>
        <taxon>Streptophyta</taxon>
        <taxon>Embryophyta</taxon>
        <taxon>Tracheophyta</taxon>
        <taxon>Spermatophyta</taxon>
        <taxon>Magnoliopsida</taxon>
        <taxon>eudicotyledons</taxon>
        <taxon>Gunneridae</taxon>
        <taxon>Pentapetalae</taxon>
        <taxon>rosids</taxon>
        <taxon>malvids</taxon>
        <taxon>Brassicales</taxon>
        <taxon>Brassicaceae</taxon>
        <taxon>Eutremeae</taxon>
        <taxon>Eutrema</taxon>
    </lineage>
</organism>
<dbReference type="Gramene" id="ESQ45550">
    <property type="protein sequence ID" value="ESQ45550"/>
    <property type="gene ID" value="EUTSA_v10010880mg"/>
</dbReference>
<dbReference type="OMA" id="PTQEYRY"/>
<dbReference type="EMBL" id="KI517435">
    <property type="protein sequence ID" value="ESQ45550.1"/>
    <property type="molecule type" value="Genomic_DNA"/>
</dbReference>
<evidence type="ECO:0000313" key="2">
    <source>
        <dbReference type="EMBL" id="ESQ45550.1"/>
    </source>
</evidence>
<dbReference type="Proteomes" id="UP000030689">
    <property type="component" value="Unassembled WGS sequence"/>
</dbReference>
<accession>V4L5F2</accession>
<protein>
    <submittedName>
        <fullName evidence="2">Uncharacterized protein</fullName>
    </submittedName>
</protein>
<feature type="region of interest" description="Disordered" evidence="1">
    <location>
        <begin position="1"/>
        <end position="72"/>
    </location>
</feature>
<reference evidence="2 3" key="1">
    <citation type="journal article" date="2013" name="Front. Plant Sci.">
        <title>The Reference Genome of the Halophytic Plant Eutrema salsugineum.</title>
        <authorList>
            <person name="Yang R."/>
            <person name="Jarvis D.E."/>
            <person name="Chen H."/>
            <person name="Beilstein M.A."/>
            <person name="Grimwood J."/>
            <person name="Jenkins J."/>
            <person name="Shu S."/>
            <person name="Prochnik S."/>
            <person name="Xin M."/>
            <person name="Ma C."/>
            <person name="Schmutz J."/>
            <person name="Wing R.A."/>
            <person name="Mitchell-Olds T."/>
            <person name="Schumaker K.S."/>
            <person name="Wang X."/>
        </authorList>
    </citation>
    <scope>NUCLEOTIDE SEQUENCE [LARGE SCALE GENOMIC DNA]</scope>
</reference>
<evidence type="ECO:0000313" key="3">
    <source>
        <dbReference type="Proteomes" id="UP000030689"/>
    </source>
</evidence>
<proteinExistence type="predicted"/>
<gene>
    <name evidence="2" type="ORF">EUTSA_v10010880mg</name>
</gene>
<evidence type="ECO:0000256" key="1">
    <source>
        <dbReference type="SAM" id="MobiDB-lite"/>
    </source>
</evidence>
<dbReference type="AlphaFoldDB" id="V4L5F2"/>
<name>V4L5F2_EUTSA</name>
<sequence>MHQDQQHTVGAPPPQGYPPKKKYPPAPVYPPTQEYRYGQADPAPSYPLPHYPQGYPTNQGPPRSPKKKKDKK</sequence>
<keyword evidence="3" id="KW-1185">Reference proteome</keyword>